<gene>
    <name evidence="1" type="ORF">ACFP2T_35845</name>
</gene>
<dbReference type="Proteomes" id="UP001596203">
    <property type="component" value="Unassembled WGS sequence"/>
</dbReference>
<organism evidence="1 2">
    <name type="scientific">Plantactinospora solaniradicis</name>
    <dbReference type="NCBI Taxonomy" id="1723736"/>
    <lineage>
        <taxon>Bacteria</taxon>
        <taxon>Bacillati</taxon>
        <taxon>Actinomycetota</taxon>
        <taxon>Actinomycetes</taxon>
        <taxon>Micromonosporales</taxon>
        <taxon>Micromonosporaceae</taxon>
        <taxon>Plantactinospora</taxon>
    </lineage>
</organism>
<keyword evidence="2" id="KW-1185">Reference proteome</keyword>
<dbReference type="EMBL" id="JBHSPR010000044">
    <property type="protein sequence ID" value="MFC6021529.1"/>
    <property type="molecule type" value="Genomic_DNA"/>
</dbReference>
<proteinExistence type="predicted"/>
<name>A0ABW1KL08_9ACTN</name>
<accession>A0ABW1KL08</accession>
<comment type="caution">
    <text evidence="1">The sequence shown here is derived from an EMBL/GenBank/DDBJ whole genome shotgun (WGS) entry which is preliminary data.</text>
</comment>
<protein>
    <submittedName>
        <fullName evidence="1">Uncharacterized protein</fullName>
    </submittedName>
</protein>
<evidence type="ECO:0000313" key="1">
    <source>
        <dbReference type="EMBL" id="MFC6021529.1"/>
    </source>
</evidence>
<reference evidence="2" key="1">
    <citation type="journal article" date="2019" name="Int. J. Syst. Evol. Microbiol.">
        <title>The Global Catalogue of Microorganisms (GCM) 10K type strain sequencing project: providing services to taxonomists for standard genome sequencing and annotation.</title>
        <authorList>
            <consortium name="The Broad Institute Genomics Platform"/>
            <consortium name="The Broad Institute Genome Sequencing Center for Infectious Disease"/>
            <person name="Wu L."/>
            <person name="Ma J."/>
        </authorList>
    </citation>
    <scope>NUCLEOTIDE SEQUENCE [LARGE SCALE GENOMIC DNA]</scope>
    <source>
        <strain evidence="2">ZS-35-S2</strain>
    </source>
</reference>
<dbReference type="RefSeq" id="WP_377429811.1">
    <property type="nucleotide sequence ID" value="NZ_JBHSPR010000044.1"/>
</dbReference>
<evidence type="ECO:0000313" key="2">
    <source>
        <dbReference type="Proteomes" id="UP001596203"/>
    </source>
</evidence>
<sequence>MSYSVEDLDRVIEGTPDDDWYVGWDAWWNNFYPHDQVQHTELGSLRVVDSYGGEGEGDEFWVVISITDGAGAVRYFKRLGWYQSYGDGGHLDGPTVEVAPVTREVTFYE</sequence>